<reference evidence="9 11" key="1">
    <citation type="submission" date="2024-03" db="EMBL/GenBank/DDBJ databases">
        <authorList>
            <person name="Brejova B."/>
        </authorList>
    </citation>
    <scope>NUCLEOTIDE SEQUENCE [LARGE SCALE GENOMIC DNA]</scope>
    <source>
        <strain evidence="9 11">CBS 14171</strain>
    </source>
</reference>
<protein>
    <submittedName>
        <fullName evidence="9">Uncharacterized protein</fullName>
    </submittedName>
</protein>
<evidence type="ECO:0000313" key="4">
    <source>
        <dbReference type="EMBL" id="CAK9436671.1"/>
    </source>
</evidence>
<dbReference type="EMBL" id="OZ022406">
    <property type="protein sequence ID" value="CAK9437716.1"/>
    <property type="molecule type" value="Genomic_DNA"/>
</dbReference>
<evidence type="ECO:0000313" key="8">
    <source>
        <dbReference type="EMBL" id="CAK9440745.1"/>
    </source>
</evidence>
<dbReference type="EMBL" id="OZ022408">
    <property type="protein sequence ID" value="CAK9439802.1"/>
    <property type="molecule type" value="Genomic_DNA"/>
</dbReference>
<feature type="compositionally biased region" description="Polar residues" evidence="1">
    <location>
        <begin position="27"/>
        <end position="44"/>
    </location>
</feature>
<organism evidence="9 11">
    <name type="scientific">Lodderomyces beijingensis</name>
    <dbReference type="NCBI Taxonomy" id="1775926"/>
    <lineage>
        <taxon>Eukaryota</taxon>
        <taxon>Fungi</taxon>
        <taxon>Dikarya</taxon>
        <taxon>Ascomycota</taxon>
        <taxon>Saccharomycotina</taxon>
        <taxon>Pichiomycetes</taxon>
        <taxon>Debaryomycetaceae</taxon>
        <taxon>Candida/Lodderomyces clade</taxon>
        <taxon>Lodderomyces</taxon>
    </lineage>
</organism>
<feature type="region of interest" description="Disordered" evidence="1">
    <location>
        <begin position="27"/>
        <end position="51"/>
    </location>
</feature>
<dbReference type="Proteomes" id="UP001497383">
    <property type="component" value="Chromosome 5"/>
</dbReference>
<dbReference type="EMBL" id="OZ022409">
    <property type="protein sequence ID" value="CAK9440745.1"/>
    <property type="molecule type" value="Genomic_DNA"/>
</dbReference>
<evidence type="ECO:0000313" key="2">
    <source>
        <dbReference type="EMBL" id="CAK9435299.1"/>
    </source>
</evidence>
<evidence type="ECO:0000313" key="9">
    <source>
        <dbReference type="EMBL" id="CAK9440894.1"/>
    </source>
</evidence>
<dbReference type="GeneID" id="92205222"/>
<evidence type="ECO:0000313" key="10">
    <source>
        <dbReference type="EMBL" id="CAK9441868.1"/>
    </source>
</evidence>
<evidence type="ECO:0000313" key="6">
    <source>
        <dbReference type="EMBL" id="CAK9438879.1"/>
    </source>
</evidence>
<proteinExistence type="predicted"/>
<dbReference type="Proteomes" id="UP001497383">
    <property type="component" value="Chromosome 7"/>
</dbReference>
<name>A0ABP0ZQY2_9ASCO</name>
<keyword evidence="11" id="KW-1185">Reference proteome</keyword>
<dbReference type="Proteomes" id="UP001497383">
    <property type="component" value="Chromosome 4"/>
</dbReference>
<evidence type="ECO:0000256" key="1">
    <source>
        <dbReference type="SAM" id="MobiDB-lite"/>
    </source>
</evidence>
<accession>A0ABP0ZQY2</accession>
<dbReference type="Proteomes" id="UP001497383">
    <property type="component" value="Chromosome 2"/>
</dbReference>
<evidence type="ECO:0000313" key="11">
    <source>
        <dbReference type="Proteomes" id="UP001497383"/>
    </source>
</evidence>
<dbReference type="EMBL" id="OZ022405">
    <property type="protein sequence ID" value="CAK9436618.1"/>
    <property type="molecule type" value="Genomic_DNA"/>
</dbReference>
<dbReference type="EMBL" id="OZ022411">
    <property type="protein sequence ID" value="CAK9441868.1"/>
    <property type="molecule type" value="Genomic_DNA"/>
</dbReference>
<dbReference type="EMBL" id="OZ022408">
    <property type="protein sequence ID" value="CAK9438879.1"/>
    <property type="molecule type" value="Genomic_DNA"/>
</dbReference>
<evidence type="ECO:0000313" key="3">
    <source>
        <dbReference type="EMBL" id="CAK9436618.1"/>
    </source>
</evidence>
<dbReference type="RefSeq" id="XP_066826964.1">
    <property type="nucleotide sequence ID" value="XM_066972616.1"/>
</dbReference>
<gene>
    <name evidence="2" type="ORF">LODBEIA_P00260</name>
    <name evidence="3" type="ORF">LODBEIA_P11420</name>
    <name evidence="4" type="ORF">LODBEIA_P11930</name>
    <name evidence="5" type="ORF">LODBEIA_P20940</name>
    <name evidence="6" type="ORF">LODBEIA_P31030</name>
    <name evidence="7" type="ORF">LODBEIA_P39020</name>
    <name evidence="8" type="ORF">LODBEIA_P47120</name>
    <name evidence="9" type="ORF">LODBEIA_P47630</name>
    <name evidence="10" type="ORF">LODBEIA_P57360</name>
</gene>
<dbReference type="EMBL" id="OZ022410">
    <property type="protein sequence ID" value="CAK9440894.1"/>
    <property type="molecule type" value="Genomic_DNA"/>
</dbReference>
<evidence type="ECO:0000313" key="7">
    <source>
        <dbReference type="EMBL" id="CAK9439802.1"/>
    </source>
</evidence>
<dbReference type="EMBL" id="OZ022405">
    <property type="protein sequence ID" value="CAK9435299.1"/>
    <property type="molecule type" value="Genomic_DNA"/>
</dbReference>
<sequence length="123" mass="13394">MALRNYLYAKHDEANAAINTKINKSTSLNSQAAGTSAQVESNATPEKPILPPTRLVSEMNTATQKSQEIDLVDFKISKCTRSCSTCKCKLDPVKGSESQQPINVKPGLNVELAHDEIDFTNSI</sequence>
<evidence type="ECO:0000313" key="5">
    <source>
        <dbReference type="EMBL" id="CAK9437716.1"/>
    </source>
</evidence>
<dbReference type="Proteomes" id="UP001497383">
    <property type="component" value="Chromosome 1"/>
</dbReference>
<dbReference type="Proteomes" id="UP001497383">
    <property type="component" value="Chromosome 6"/>
</dbReference>
<dbReference type="EMBL" id="OZ022406">
    <property type="protein sequence ID" value="CAK9436671.1"/>
    <property type="molecule type" value="Genomic_DNA"/>
</dbReference>